<dbReference type="Pfam" id="PF00324">
    <property type="entry name" value="AA_permease"/>
    <property type="match status" value="1"/>
</dbReference>
<evidence type="ECO:0000259" key="9">
    <source>
        <dbReference type="Pfam" id="PF00324"/>
    </source>
</evidence>
<dbReference type="Proteomes" id="UP000676310">
    <property type="component" value="Unassembled WGS sequence"/>
</dbReference>
<dbReference type="PANTHER" id="PTHR43341:SF12">
    <property type="entry name" value="AMINO ACID TRANSPORTER (EUROFUNG)"/>
    <property type="match status" value="1"/>
</dbReference>
<sequence>MDHEKVLPPDEKTSVPHPTVESQSEDVADWRDQEDFMTRNGLNMKSFQRRPQDGPMVVLDKSMKTRHLHMIAIGGSIGAGFFVGSGGALAKGGPASVLIDFSIMGIMIFNVVYALGELAVMYPAAGGVIGSWIGLFIIMIVLIAQFYTAVSPIGKRLEGGAFRTTTHFDLIKEGYSAVTVGNGVVPAGPEPPIMPL</sequence>
<feature type="transmembrane region" description="Helical" evidence="8">
    <location>
        <begin position="68"/>
        <end position="90"/>
    </location>
</feature>
<keyword evidence="2" id="KW-0813">Transport</keyword>
<evidence type="ECO:0000313" key="11">
    <source>
        <dbReference type="Proteomes" id="UP000676310"/>
    </source>
</evidence>
<dbReference type="GO" id="GO:0015171">
    <property type="term" value="F:amino acid transmembrane transporter activity"/>
    <property type="evidence" value="ECO:0007669"/>
    <property type="project" value="TreeGrafter"/>
</dbReference>
<evidence type="ECO:0000256" key="1">
    <source>
        <dbReference type="ARBA" id="ARBA00004141"/>
    </source>
</evidence>
<reference evidence="10" key="1">
    <citation type="submission" date="2021-05" db="EMBL/GenBank/DDBJ databases">
        <authorList>
            <person name="Stam R."/>
        </authorList>
    </citation>
    <scope>NUCLEOTIDE SEQUENCE</scope>
    <source>
        <strain evidence="10">CS162</strain>
    </source>
</reference>
<keyword evidence="5 8" id="KW-1133">Transmembrane helix</keyword>
<gene>
    <name evidence="10" type="ORF">ALTATR162_LOCUS8110</name>
</gene>
<name>A0A8J2I6N3_9PLEO</name>
<dbReference type="AlphaFoldDB" id="A0A8J2I6N3"/>
<dbReference type="PROSITE" id="PS00218">
    <property type="entry name" value="AMINO_ACID_PERMEASE_1"/>
    <property type="match status" value="1"/>
</dbReference>
<dbReference type="PANTHER" id="PTHR43341">
    <property type="entry name" value="AMINO ACID PERMEASE"/>
    <property type="match status" value="1"/>
</dbReference>
<evidence type="ECO:0000256" key="4">
    <source>
        <dbReference type="ARBA" id="ARBA00022970"/>
    </source>
</evidence>
<comment type="subcellular location">
    <subcellularLocation>
        <location evidence="1">Membrane</location>
        <topology evidence="1">Multi-pass membrane protein</topology>
    </subcellularLocation>
</comment>
<evidence type="ECO:0000256" key="8">
    <source>
        <dbReference type="SAM" id="Phobius"/>
    </source>
</evidence>
<dbReference type="Gene3D" id="1.20.1740.10">
    <property type="entry name" value="Amino acid/polyamine transporter I"/>
    <property type="match status" value="1"/>
</dbReference>
<keyword evidence="4" id="KW-0029">Amino-acid transport</keyword>
<evidence type="ECO:0000256" key="5">
    <source>
        <dbReference type="ARBA" id="ARBA00022989"/>
    </source>
</evidence>
<keyword evidence="11" id="KW-1185">Reference proteome</keyword>
<feature type="compositionally biased region" description="Basic and acidic residues" evidence="7">
    <location>
        <begin position="1"/>
        <end position="14"/>
    </location>
</feature>
<dbReference type="GO" id="GO:0016020">
    <property type="term" value="C:membrane"/>
    <property type="evidence" value="ECO:0007669"/>
    <property type="project" value="UniProtKB-SubCell"/>
</dbReference>
<comment type="caution">
    <text evidence="10">The sequence shown here is derived from an EMBL/GenBank/DDBJ whole genome shotgun (WGS) entry which is preliminary data.</text>
</comment>
<keyword evidence="3 8" id="KW-0812">Transmembrane</keyword>
<feature type="transmembrane region" description="Helical" evidence="8">
    <location>
        <begin position="97"/>
        <end position="116"/>
    </location>
</feature>
<protein>
    <recommendedName>
        <fullName evidence="9">Amino acid permease/ SLC12A domain-containing protein</fullName>
    </recommendedName>
</protein>
<evidence type="ECO:0000256" key="3">
    <source>
        <dbReference type="ARBA" id="ARBA00022692"/>
    </source>
</evidence>
<accession>A0A8J2I6N3</accession>
<feature type="domain" description="Amino acid permease/ SLC12A" evidence="9">
    <location>
        <begin position="67"/>
        <end position="127"/>
    </location>
</feature>
<dbReference type="InterPro" id="IPR004841">
    <property type="entry name" value="AA-permease/SLC12A_dom"/>
</dbReference>
<dbReference type="OrthoDB" id="3900342at2759"/>
<evidence type="ECO:0000313" key="10">
    <source>
        <dbReference type="EMBL" id="CAG5175462.1"/>
    </source>
</evidence>
<dbReference type="InterPro" id="IPR050524">
    <property type="entry name" value="APC_YAT"/>
</dbReference>
<evidence type="ECO:0000256" key="2">
    <source>
        <dbReference type="ARBA" id="ARBA00022448"/>
    </source>
</evidence>
<evidence type="ECO:0000256" key="7">
    <source>
        <dbReference type="SAM" id="MobiDB-lite"/>
    </source>
</evidence>
<dbReference type="RefSeq" id="XP_043171674.1">
    <property type="nucleotide sequence ID" value="XM_043315739.1"/>
</dbReference>
<organism evidence="10 11">
    <name type="scientific">Alternaria atra</name>
    <dbReference type="NCBI Taxonomy" id="119953"/>
    <lineage>
        <taxon>Eukaryota</taxon>
        <taxon>Fungi</taxon>
        <taxon>Dikarya</taxon>
        <taxon>Ascomycota</taxon>
        <taxon>Pezizomycotina</taxon>
        <taxon>Dothideomycetes</taxon>
        <taxon>Pleosporomycetidae</taxon>
        <taxon>Pleosporales</taxon>
        <taxon>Pleosporineae</taxon>
        <taxon>Pleosporaceae</taxon>
        <taxon>Alternaria</taxon>
        <taxon>Alternaria sect. Ulocladioides</taxon>
    </lineage>
</organism>
<proteinExistence type="predicted"/>
<dbReference type="EMBL" id="CAJRGZ010000022">
    <property type="protein sequence ID" value="CAG5175462.1"/>
    <property type="molecule type" value="Genomic_DNA"/>
</dbReference>
<evidence type="ECO:0000256" key="6">
    <source>
        <dbReference type="ARBA" id="ARBA00023136"/>
    </source>
</evidence>
<feature type="region of interest" description="Disordered" evidence="7">
    <location>
        <begin position="1"/>
        <end position="27"/>
    </location>
</feature>
<dbReference type="InterPro" id="IPR004840">
    <property type="entry name" value="Amino_acid_permease_CS"/>
</dbReference>
<keyword evidence="6 8" id="KW-0472">Membrane</keyword>
<feature type="transmembrane region" description="Helical" evidence="8">
    <location>
        <begin position="122"/>
        <end position="147"/>
    </location>
</feature>
<dbReference type="GeneID" id="67020185"/>